<gene>
    <name evidence="2" type="ORF">B0A52_03601</name>
</gene>
<accession>A0A438N9V7</accession>
<dbReference type="InterPro" id="IPR032466">
    <property type="entry name" value="Metal_Hydrolase"/>
</dbReference>
<protein>
    <recommendedName>
        <fullName evidence="1">Amidohydrolase-related domain-containing protein</fullName>
    </recommendedName>
</protein>
<dbReference type="InterPro" id="IPR051781">
    <property type="entry name" value="Metallo-dep_Hydrolase"/>
</dbReference>
<name>A0A438N9V7_EXOME</name>
<dbReference type="PANTHER" id="PTHR43135">
    <property type="entry name" value="ALPHA-D-RIBOSE 1-METHYLPHOSPHONATE 5-TRIPHOSPHATE DIPHOSPHATASE"/>
    <property type="match status" value="1"/>
</dbReference>
<reference evidence="2 3" key="1">
    <citation type="submission" date="2017-03" db="EMBL/GenBank/DDBJ databases">
        <title>Genomes of endolithic fungi from Antarctica.</title>
        <authorList>
            <person name="Coleine C."/>
            <person name="Masonjones S."/>
            <person name="Stajich J.E."/>
        </authorList>
    </citation>
    <scope>NUCLEOTIDE SEQUENCE [LARGE SCALE GENOMIC DNA]</scope>
    <source>
        <strain evidence="2 3">CCFEE 6314</strain>
    </source>
</reference>
<dbReference type="GO" id="GO:0016810">
    <property type="term" value="F:hydrolase activity, acting on carbon-nitrogen (but not peptide) bonds"/>
    <property type="evidence" value="ECO:0007669"/>
    <property type="project" value="InterPro"/>
</dbReference>
<dbReference type="Gene3D" id="1.20.58.520">
    <property type="entry name" value="Amidohydrolase"/>
    <property type="match status" value="1"/>
</dbReference>
<dbReference type="SUPFAM" id="SSF51338">
    <property type="entry name" value="Composite domain of metallo-dependent hydrolases"/>
    <property type="match status" value="1"/>
</dbReference>
<dbReference type="Gene3D" id="2.30.40.10">
    <property type="entry name" value="Urease, subunit C, domain 1"/>
    <property type="match status" value="1"/>
</dbReference>
<dbReference type="Pfam" id="PF01979">
    <property type="entry name" value="Amidohydro_1"/>
    <property type="match status" value="1"/>
</dbReference>
<comment type="caution">
    <text evidence="2">The sequence shown here is derived from an EMBL/GenBank/DDBJ whole genome shotgun (WGS) entry which is preliminary data.</text>
</comment>
<organism evidence="2 3">
    <name type="scientific">Exophiala mesophila</name>
    <name type="common">Black yeast-like fungus</name>
    <dbReference type="NCBI Taxonomy" id="212818"/>
    <lineage>
        <taxon>Eukaryota</taxon>
        <taxon>Fungi</taxon>
        <taxon>Dikarya</taxon>
        <taxon>Ascomycota</taxon>
        <taxon>Pezizomycotina</taxon>
        <taxon>Eurotiomycetes</taxon>
        <taxon>Chaetothyriomycetidae</taxon>
        <taxon>Chaetothyriales</taxon>
        <taxon>Herpotrichiellaceae</taxon>
        <taxon>Exophiala</taxon>
    </lineage>
</organism>
<dbReference type="PANTHER" id="PTHR43135:SF3">
    <property type="entry name" value="ALPHA-D-RIBOSE 1-METHYLPHOSPHONATE 5-TRIPHOSPHATE DIPHOSPHATASE"/>
    <property type="match status" value="1"/>
</dbReference>
<dbReference type="AlphaFoldDB" id="A0A438N9V7"/>
<evidence type="ECO:0000313" key="3">
    <source>
        <dbReference type="Proteomes" id="UP000288859"/>
    </source>
</evidence>
<feature type="domain" description="Amidohydrolase-related" evidence="1">
    <location>
        <begin position="51"/>
        <end position="405"/>
    </location>
</feature>
<evidence type="ECO:0000259" key="1">
    <source>
        <dbReference type="Pfam" id="PF01979"/>
    </source>
</evidence>
<dbReference type="Proteomes" id="UP000288859">
    <property type="component" value="Unassembled WGS sequence"/>
</dbReference>
<dbReference type="InterPro" id="IPR006680">
    <property type="entry name" value="Amidohydro-rel"/>
</dbReference>
<dbReference type="Gene3D" id="3.30.110.90">
    <property type="entry name" value="Amidohydrolase"/>
    <property type="match status" value="1"/>
</dbReference>
<sequence length="418" mass="45661">MAFIIRDVRVFDGEKVLEDGRVYVQDGIIREVGPDVDVSGVAVISMPGHTLLPGLIDSHCHPYRQSNLPEQAFRFGITTIMDMHNLHDNAVIQKQWARERSDYPDVKSCHFAATINDGWPAWVEKKLNNNEHSTYDDWPNVSREEDADSFIERSLNDGADYIKLMHEGGRALGIGSGSGLVQTRQSVQAAVVKSAHNKGFKVVAHALSLKDTIEVLEAGVDGLAHTFFDEPISQECIDLYVSTGAWLNPTLVAAGTLTCESKSISEEFSRDPRVSSRVGADDLERMHQCLHMKSTGAKWEYAIDSVRQLRAAGVDIVCGSDAAAGAPGLVFGANLHLEMKLLTSKAGMSTIEVLKGVTSLVADKFGFPDRGRLAPGLKADLLLVEGNPIVEIGDLLNIRGIWRDGVKFKGHPGFAQVY</sequence>
<proteinExistence type="predicted"/>
<dbReference type="SUPFAM" id="SSF51556">
    <property type="entry name" value="Metallo-dependent hydrolases"/>
    <property type="match status" value="1"/>
</dbReference>
<dbReference type="EMBL" id="NAJM01000012">
    <property type="protein sequence ID" value="RVX72413.1"/>
    <property type="molecule type" value="Genomic_DNA"/>
</dbReference>
<evidence type="ECO:0000313" key="2">
    <source>
        <dbReference type="EMBL" id="RVX72413.1"/>
    </source>
</evidence>
<dbReference type="OrthoDB" id="5595695at2759"/>
<dbReference type="InterPro" id="IPR011059">
    <property type="entry name" value="Metal-dep_hydrolase_composite"/>
</dbReference>
<dbReference type="Gene3D" id="3.40.50.10910">
    <property type="entry name" value="Amidohydrolase"/>
    <property type="match status" value="1"/>
</dbReference>